<dbReference type="AlphaFoldDB" id="A0A3R7T024"/>
<dbReference type="GO" id="GO:0032589">
    <property type="term" value="C:neuron projection membrane"/>
    <property type="evidence" value="ECO:0007669"/>
    <property type="project" value="TreeGrafter"/>
</dbReference>
<dbReference type="InterPro" id="IPR036179">
    <property type="entry name" value="Ig-like_dom_sf"/>
</dbReference>
<dbReference type="OrthoDB" id="6368826at2759"/>
<dbReference type="CDD" id="cd00096">
    <property type="entry name" value="Ig"/>
    <property type="match status" value="1"/>
</dbReference>
<dbReference type="SMART" id="SM00406">
    <property type="entry name" value="IGv"/>
    <property type="match status" value="1"/>
</dbReference>
<feature type="compositionally biased region" description="Polar residues" evidence="1">
    <location>
        <begin position="420"/>
        <end position="429"/>
    </location>
</feature>
<sequence length="441" mass="48225">MQRLRRRDQGGAGARRAKGPRRRSWEPRASGQLGDLPTLTLRPIDLFVVPTPILTPDADRAPATLLSLLPAPTTARPTRRLIFSIKFPPRFRPSLPPRISATSPPLPPSRGGPPRFHFDDLDDDASGEARRPQFVTRNRTTTQAYLGTTASLDCVVKNVINESVSWMRRVGDMLELLTWDTHTYASDVRYSLERHENNRSQKWKLVIRDVQLADQGQYRCQVSTQIPMVISVTLNVTEPRARVVDERGTKVHEKHYNSGSMIELKCEIESVPFPPAAVSWRRGATLLSFNTSRGGISVKGDAASGYIRSRLYVADASPADSGLYSCWYGNYTSDTVSVHVIAGENSAAMQHDSLPTTAAADTTSGAPPPSSLLHLYLLAAAFLFASWAAPRCSLRPPRPQTLDDGSSSSRAPSTSRVSSKPTRSGQVTSPPGCPAETKTAA</sequence>
<comment type="caution">
    <text evidence="3">The sequence shown here is derived from an EMBL/GenBank/DDBJ whole genome shotgun (WGS) entry which is preliminary data.</text>
</comment>
<dbReference type="InterPro" id="IPR013106">
    <property type="entry name" value="Ig_V-set"/>
</dbReference>
<evidence type="ECO:0000313" key="4">
    <source>
        <dbReference type="Proteomes" id="UP000283509"/>
    </source>
</evidence>
<gene>
    <name evidence="3" type="ORF">C7M84_023190</name>
</gene>
<dbReference type="PANTHER" id="PTHR23279">
    <property type="entry name" value="DEFECTIVE PROBOSCIS EXTENSION RESPONSE DPR -RELATED"/>
    <property type="match status" value="1"/>
</dbReference>
<dbReference type="InterPro" id="IPR037448">
    <property type="entry name" value="Zig-8"/>
</dbReference>
<proteinExistence type="predicted"/>
<evidence type="ECO:0000259" key="2">
    <source>
        <dbReference type="PROSITE" id="PS50835"/>
    </source>
</evidence>
<accession>A0A3R7T024</accession>
<dbReference type="GO" id="GO:0050808">
    <property type="term" value="P:synapse organization"/>
    <property type="evidence" value="ECO:0007669"/>
    <property type="project" value="TreeGrafter"/>
</dbReference>
<dbReference type="InterPro" id="IPR003599">
    <property type="entry name" value="Ig_sub"/>
</dbReference>
<dbReference type="InterPro" id="IPR013783">
    <property type="entry name" value="Ig-like_fold"/>
</dbReference>
<dbReference type="PANTHER" id="PTHR23279:SF3">
    <property type="entry name" value="DEFECTIVE PROBOSCIS EXTENSION RESPONSE 18"/>
    <property type="match status" value="1"/>
</dbReference>
<dbReference type="Pfam" id="PF07686">
    <property type="entry name" value="V-set"/>
    <property type="match status" value="1"/>
</dbReference>
<dbReference type="SMART" id="SM00409">
    <property type="entry name" value="IG"/>
    <property type="match status" value="2"/>
</dbReference>
<feature type="region of interest" description="Disordered" evidence="1">
    <location>
        <begin position="1"/>
        <end position="36"/>
    </location>
</feature>
<protein>
    <recommendedName>
        <fullName evidence="2">Ig-like domain-containing protein</fullName>
    </recommendedName>
</protein>
<feature type="region of interest" description="Disordered" evidence="1">
    <location>
        <begin position="94"/>
        <end position="132"/>
    </location>
</feature>
<feature type="domain" description="Ig-like" evidence="2">
    <location>
        <begin position="132"/>
        <end position="231"/>
    </location>
</feature>
<dbReference type="InterPro" id="IPR003598">
    <property type="entry name" value="Ig_sub2"/>
</dbReference>
<dbReference type="Proteomes" id="UP000283509">
    <property type="component" value="Unassembled WGS sequence"/>
</dbReference>
<feature type="region of interest" description="Disordered" evidence="1">
    <location>
        <begin position="396"/>
        <end position="441"/>
    </location>
</feature>
<feature type="domain" description="Ig-like" evidence="2">
    <location>
        <begin position="239"/>
        <end position="337"/>
    </location>
</feature>
<keyword evidence="4" id="KW-1185">Reference proteome</keyword>
<dbReference type="EMBL" id="QCYY01000660">
    <property type="protein sequence ID" value="ROT83622.1"/>
    <property type="molecule type" value="Genomic_DNA"/>
</dbReference>
<dbReference type="SUPFAM" id="SSF48726">
    <property type="entry name" value="Immunoglobulin"/>
    <property type="match status" value="2"/>
</dbReference>
<reference evidence="3 4" key="2">
    <citation type="submission" date="2019-01" db="EMBL/GenBank/DDBJ databases">
        <title>The decoding of complex shrimp genome reveals the adaptation for benthos swimmer, frequently molting mechanism and breeding impact on genome.</title>
        <authorList>
            <person name="Sun Y."/>
            <person name="Gao Y."/>
            <person name="Yu Y."/>
        </authorList>
    </citation>
    <scope>NUCLEOTIDE SEQUENCE [LARGE SCALE GENOMIC DNA]</scope>
    <source>
        <tissue evidence="3">Muscle</tissue>
    </source>
</reference>
<dbReference type="PROSITE" id="PS50835">
    <property type="entry name" value="IG_LIKE"/>
    <property type="match status" value="2"/>
</dbReference>
<dbReference type="SMART" id="SM00408">
    <property type="entry name" value="IGc2"/>
    <property type="match status" value="2"/>
</dbReference>
<name>A0A3R7T024_PENVA</name>
<dbReference type="InterPro" id="IPR007110">
    <property type="entry name" value="Ig-like_dom"/>
</dbReference>
<reference evidence="3 4" key="1">
    <citation type="submission" date="2018-04" db="EMBL/GenBank/DDBJ databases">
        <authorList>
            <person name="Zhang X."/>
            <person name="Yuan J."/>
            <person name="Li F."/>
            <person name="Xiang J."/>
        </authorList>
    </citation>
    <scope>NUCLEOTIDE SEQUENCE [LARGE SCALE GENOMIC DNA]</scope>
    <source>
        <tissue evidence="3">Muscle</tissue>
    </source>
</reference>
<evidence type="ECO:0000313" key="3">
    <source>
        <dbReference type="EMBL" id="ROT83622.1"/>
    </source>
</evidence>
<organism evidence="3 4">
    <name type="scientific">Penaeus vannamei</name>
    <name type="common">Whiteleg shrimp</name>
    <name type="synonym">Litopenaeus vannamei</name>
    <dbReference type="NCBI Taxonomy" id="6689"/>
    <lineage>
        <taxon>Eukaryota</taxon>
        <taxon>Metazoa</taxon>
        <taxon>Ecdysozoa</taxon>
        <taxon>Arthropoda</taxon>
        <taxon>Crustacea</taxon>
        <taxon>Multicrustacea</taxon>
        <taxon>Malacostraca</taxon>
        <taxon>Eumalacostraca</taxon>
        <taxon>Eucarida</taxon>
        <taxon>Decapoda</taxon>
        <taxon>Dendrobranchiata</taxon>
        <taxon>Penaeoidea</taxon>
        <taxon>Penaeidae</taxon>
        <taxon>Penaeus</taxon>
    </lineage>
</organism>
<evidence type="ECO:0000256" key="1">
    <source>
        <dbReference type="SAM" id="MobiDB-lite"/>
    </source>
</evidence>
<dbReference type="Gene3D" id="2.60.40.10">
    <property type="entry name" value="Immunoglobulins"/>
    <property type="match status" value="2"/>
</dbReference>
<feature type="compositionally biased region" description="Low complexity" evidence="1">
    <location>
        <begin position="406"/>
        <end position="419"/>
    </location>
</feature>
<dbReference type="Pfam" id="PF13895">
    <property type="entry name" value="Ig_2"/>
    <property type="match status" value="1"/>
</dbReference>